<accession>A0A9X4MBY2</accession>
<sequence>MSLSSKFIDLLRDKNCRDLLINNSEVILDQICEDELIKSIPIISNLTNTGKAVLAFRDRYLIRKIGIFLNQINSVDQESLSKFLEKLDKEGYRKKVGEKLLILLDKADDDEKAKVTGELFKRYVSEEISKDTFELLCEAVNKTFFFNLHHLRHGHVNPNIMVDIGPFFLPYRMVKIDLEYIKHNPDALFGEHVKPDHISQSYTLTFWGKELVRILNEIYG</sequence>
<name>A0A9X4MBY2_9BACT</name>
<reference evidence="1" key="2">
    <citation type="submission" date="2022-10" db="EMBL/GenBank/DDBJ databases">
        <authorList>
            <person name="Aronson H.S."/>
        </authorList>
    </citation>
    <scope>NUCLEOTIDE SEQUENCE</scope>
    <source>
        <strain evidence="1">RS19-109</strain>
    </source>
</reference>
<dbReference type="EMBL" id="JAPHEH010000001">
    <property type="protein sequence ID" value="MDG4474661.1"/>
    <property type="molecule type" value="Genomic_DNA"/>
</dbReference>
<reference evidence="1" key="1">
    <citation type="journal article" date="2022" name="bioRxiv">
        <title>Thiovibrio frasassiensisgen. nov., sp. nov., an autotrophic, elemental sulfur disproportionating bacterium isolated from sulfidic karst sediment, and proposal of Thiovibrionaceae fam. nov.</title>
        <authorList>
            <person name="Aronson H."/>
            <person name="Thomas C."/>
            <person name="Bhattacharyya M."/>
            <person name="Eckstein S."/>
            <person name="Jensen S."/>
            <person name="Barco R."/>
            <person name="Macalady J."/>
            <person name="Amend J."/>
        </authorList>
    </citation>
    <scope>NUCLEOTIDE SEQUENCE</scope>
    <source>
        <strain evidence="1">RS19-109</strain>
    </source>
</reference>
<comment type="caution">
    <text evidence="1">The sequence shown here is derived from an EMBL/GenBank/DDBJ whole genome shotgun (WGS) entry which is preliminary data.</text>
</comment>
<evidence type="ECO:0000313" key="1">
    <source>
        <dbReference type="EMBL" id="MDG4474661.1"/>
    </source>
</evidence>
<dbReference type="AlphaFoldDB" id="A0A9X4MBY2"/>
<organism evidence="1 2">
    <name type="scientific">Thiovibrio frasassiensis</name>
    <dbReference type="NCBI Taxonomy" id="2984131"/>
    <lineage>
        <taxon>Bacteria</taxon>
        <taxon>Pseudomonadati</taxon>
        <taxon>Thermodesulfobacteriota</taxon>
        <taxon>Desulfobulbia</taxon>
        <taxon>Desulfobulbales</taxon>
        <taxon>Thiovibrionaceae</taxon>
        <taxon>Thiovibrio</taxon>
    </lineage>
</organism>
<evidence type="ECO:0000313" key="2">
    <source>
        <dbReference type="Proteomes" id="UP001154240"/>
    </source>
</evidence>
<gene>
    <name evidence="1" type="ORF">OLX77_00625</name>
</gene>
<dbReference type="RefSeq" id="WP_307631642.1">
    <property type="nucleotide sequence ID" value="NZ_JAPHEH010000001.1"/>
</dbReference>
<protein>
    <submittedName>
        <fullName evidence="1">Uncharacterized protein</fullName>
    </submittedName>
</protein>
<keyword evidence="2" id="KW-1185">Reference proteome</keyword>
<dbReference type="Proteomes" id="UP001154240">
    <property type="component" value="Unassembled WGS sequence"/>
</dbReference>
<proteinExistence type="predicted"/>